<dbReference type="SUPFAM" id="SSF49503">
    <property type="entry name" value="Cupredoxins"/>
    <property type="match status" value="1"/>
</dbReference>
<proteinExistence type="predicted"/>
<comment type="caution">
    <text evidence="2">The sequence shown here is derived from an EMBL/GenBank/DDBJ whole genome shotgun (WGS) entry which is preliminary data.</text>
</comment>
<evidence type="ECO:0008006" key="4">
    <source>
        <dbReference type="Google" id="ProtNLM"/>
    </source>
</evidence>
<evidence type="ECO:0000313" key="2">
    <source>
        <dbReference type="EMBL" id="MCS0631391.1"/>
    </source>
</evidence>
<dbReference type="EMBL" id="JANUHC010000007">
    <property type="protein sequence ID" value="MCS0631391.1"/>
    <property type="molecule type" value="Genomic_DNA"/>
</dbReference>
<gene>
    <name evidence="2" type="ORF">NX786_18855</name>
</gene>
<keyword evidence="3" id="KW-1185">Reference proteome</keyword>
<reference evidence="2" key="1">
    <citation type="submission" date="2022-08" db="EMBL/GenBank/DDBJ databases">
        <title>Reclassification of Massilia species as members of the genera Telluria, Duganella, Pseudoduganella, Mokoshia gen. nov. and Zemynaea gen. nov. using orthogonal and non-orthogonal genome-based approaches.</title>
        <authorList>
            <person name="Bowman J.P."/>
        </authorList>
    </citation>
    <scope>NUCLEOTIDE SEQUENCE</scope>
    <source>
        <strain evidence="2">LMG 11547</strain>
    </source>
</reference>
<accession>A0ABT2C1Y8</accession>
<dbReference type="RefSeq" id="WP_259450471.1">
    <property type="nucleotide sequence ID" value="NZ_CP119520.1"/>
</dbReference>
<dbReference type="Proteomes" id="UP001165263">
    <property type="component" value="Unassembled WGS sequence"/>
</dbReference>
<comment type="subcellular location">
    <subcellularLocation>
        <location evidence="1">Periplasm</location>
    </subcellularLocation>
</comment>
<evidence type="ECO:0000313" key="3">
    <source>
        <dbReference type="Proteomes" id="UP001165263"/>
    </source>
</evidence>
<dbReference type="InterPro" id="IPR008972">
    <property type="entry name" value="Cupredoxin"/>
</dbReference>
<name>A0ABT2C1Y8_9BURK</name>
<sequence length="138" mass="15115">MTRSRILVLAAAALAIAALWAMFAPIPAGSREQLFEIPAGTYARRAAGDKVEILPTSIRLTLGVKDILVLKNLDNVPQTFGPVLIMPGQSFRMPFGVAGDVQFECTAHASGQMRIVVEPAPDAGWRRLVWRARHWLQP</sequence>
<organism evidence="2 3">
    <name type="scientific">Telluria mixta</name>
    <dbReference type="NCBI Taxonomy" id="34071"/>
    <lineage>
        <taxon>Bacteria</taxon>
        <taxon>Pseudomonadati</taxon>
        <taxon>Pseudomonadota</taxon>
        <taxon>Betaproteobacteria</taxon>
        <taxon>Burkholderiales</taxon>
        <taxon>Oxalobacteraceae</taxon>
        <taxon>Telluria group</taxon>
        <taxon>Telluria</taxon>
    </lineage>
</organism>
<protein>
    <recommendedName>
        <fullName evidence="4">EfeO-type cupredoxin-like domain-containing protein</fullName>
    </recommendedName>
</protein>
<evidence type="ECO:0000256" key="1">
    <source>
        <dbReference type="ARBA" id="ARBA00004418"/>
    </source>
</evidence>